<comment type="caution">
    <text evidence="4">The sequence shown here is derived from an EMBL/GenBank/DDBJ whole genome shotgun (WGS) entry which is preliminary data.</text>
</comment>
<dbReference type="InterPro" id="IPR001375">
    <property type="entry name" value="Peptidase_S9_cat"/>
</dbReference>
<reference evidence="4 5" key="1">
    <citation type="submission" date="2019-09" db="EMBL/GenBank/DDBJ databases">
        <title>YIM 132180 draft genome.</title>
        <authorList>
            <person name="Zhang K."/>
        </authorList>
    </citation>
    <scope>NUCLEOTIDE SEQUENCE [LARGE SCALE GENOMIC DNA]</scope>
    <source>
        <strain evidence="4 5">YIM 132180</strain>
    </source>
</reference>
<protein>
    <submittedName>
        <fullName evidence="4">Prolyl oligopeptidase family serine peptidase</fullName>
    </submittedName>
</protein>
<accession>A0A7V7TVU3</accession>
<feature type="chain" id="PRO_5031112105" evidence="2">
    <location>
        <begin position="25"/>
        <end position="293"/>
    </location>
</feature>
<dbReference type="Gene3D" id="3.40.50.1820">
    <property type="entry name" value="alpha/beta hydrolase"/>
    <property type="match status" value="1"/>
</dbReference>
<dbReference type="PANTHER" id="PTHR22946">
    <property type="entry name" value="DIENELACTONE HYDROLASE DOMAIN-CONTAINING PROTEIN-RELATED"/>
    <property type="match status" value="1"/>
</dbReference>
<name>A0A7V7TVU3_9HYPH</name>
<dbReference type="InterPro" id="IPR029058">
    <property type="entry name" value="AB_hydrolase_fold"/>
</dbReference>
<dbReference type="PANTHER" id="PTHR22946:SF9">
    <property type="entry name" value="POLYKETIDE TRANSFERASE AF380"/>
    <property type="match status" value="1"/>
</dbReference>
<dbReference type="Proteomes" id="UP000432089">
    <property type="component" value="Unassembled WGS sequence"/>
</dbReference>
<evidence type="ECO:0000259" key="3">
    <source>
        <dbReference type="Pfam" id="PF00326"/>
    </source>
</evidence>
<dbReference type="GO" id="GO:0052689">
    <property type="term" value="F:carboxylic ester hydrolase activity"/>
    <property type="evidence" value="ECO:0007669"/>
    <property type="project" value="UniProtKB-ARBA"/>
</dbReference>
<dbReference type="GO" id="GO:0006508">
    <property type="term" value="P:proteolysis"/>
    <property type="evidence" value="ECO:0007669"/>
    <property type="project" value="InterPro"/>
</dbReference>
<evidence type="ECO:0000256" key="1">
    <source>
        <dbReference type="ARBA" id="ARBA00022801"/>
    </source>
</evidence>
<evidence type="ECO:0000256" key="2">
    <source>
        <dbReference type="SAM" id="SignalP"/>
    </source>
</evidence>
<feature type="domain" description="Peptidase S9 prolyl oligopeptidase catalytic" evidence="3">
    <location>
        <begin position="144"/>
        <end position="247"/>
    </location>
</feature>
<dbReference type="InterPro" id="IPR050261">
    <property type="entry name" value="FrsA_esterase"/>
</dbReference>
<dbReference type="EMBL" id="VZDO01000012">
    <property type="protein sequence ID" value="KAB0678839.1"/>
    <property type="molecule type" value="Genomic_DNA"/>
</dbReference>
<dbReference type="InterPro" id="IPR006311">
    <property type="entry name" value="TAT_signal"/>
</dbReference>
<keyword evidence="1" id="KW-0378">Hydrolase</keyword>
<dbReference type="RefSeq" id="WP_150971059.1">
    <property type="nucleotide sequence ID" value="NZ_VZDO01000012.1"/>
</dbReference>
<dbReference type="AlphaFoldDB" id="A0A7V7TVU3"/>
<evidence type="ECO:0000313" key="5">
    <source>
        <dbReference type="Proteomes" id="UP000432089"/>
    </source>
</evidence>
<keyword evidence="5" id="KW-1185">Reference proteome</keyword>
<dbReference type="SUPFAM" id="SSF53474">
    <property type="entry name" value="alpha/beta-Hydrolases"/>
    <property type="match status" value="1"/>
</dbReference>
<organism evidence="4 5">
    <name type="scientific">Plantimonas leprariae</name>
    <dbReference type="NCBI Taxonomy" id="2615207"/>
    <lineage>
        <taxon>Bacteria</taxon>
        <taxon>Pseudomonadati</taxon>
        <taxon>Pseudomonadota</taxon>
        <taxon>Alphaproteobacteria</taxon>
        <taxon>Hyphomicrobiales</taxon>
        <taxon>Aurantimonadaceae</taxon>
        <taxon>Plantimonas</taxon>
    </lineage>
</organism>
<feature type="signal peptide" evidence="2">
    <location>
        <begin position="1"/>
        <end position="24"/>
    </location>
</feature>
<sequence>MTMNRRALLLSGAASALLPMSARASEEAEPPLLAEDYAAARAGFQTRLLREGPAPDGGESLDPPPGARRISYRSGGLELAAWLSDDATSTAKRPAILFLHGGNALWHGHWDLTKPYREAGYVAMMPAFRAENGQPGFFSGFYDETADALATATTLRALPGVDPARLFLAGHSVGGTLTLLAAMSAPTFRAAAAFSPNPDARAFFRRFPEDIRFDAGNPREFEMRSAACYATSFKCPLLMLHGSEETRSEDAIRLTSARAKAAGLDVRHGIVPGSHTSALPGETAESLRFFAGI</sequence>
<dbReference type="PROSITE" id="PS51318">
    <property type="entry name" value="TAT"/>
    <property type="match status" value="1"/>
</dbReference>
<dbReference type="GO" id="GO:0008236">
    <property type="term" value="F:serine-type peptidase activity"/>
    <property type="evidence" value="ECO:0007669"/>
    <property type="project" value="InterPro"/>
</dbReference>
<proteinExistence type="predicted"/>
<keyword evidence="2" id="KW-0732">Signal</keyword>
<dbReference type="Pfam" id="PF00326">
    <property type="entry name" value="Peptidase_S9"/>
    <property type="match status" value="1"/>
</dbReference>
<gene>
    <name evidence="4" type="ORF">F6X38_15255</name>
</gene>
<evidence type="ECO:0000313" key="4">
    <source>
        <dbReference type="EMBL" id="KAB0678839.1"/>
    </source>
</evidence>